<dbReference type="EMBL" id="CP113520">
    <property type="protein sequence ID" value="WAJ31159.1"/>
    <property type="molecule type" value="Genomic_DNA"/>
</dbReference>
<protein>
    <submittedName>
        <fullName evidence="1">Uncharacterized protein</fullName>
    </submittedName>
</protein>
<sequence length="476" mass="52231">MNILKAAEDPKLFGPWFKDRATWTAWRAFLAALFGEPMSEDEAATYRACTGRKVLPTVPTNEAWLVIGRRGGKSFVMALIAVYLACFKSYREFLAPGERATVLVIATDRRQARVILRYAKAMVDGIPMLKRMLESDPRADGFDLKNQVTVEVGTATFRGTRGYAFAAVLCDELAFWNTDDAAEPDFEILDAIRPGMSSIPTSVLLCASSPYARRGALWDAYKRFYGVDGAPLVWQASTRTMNPTIRQEVIDRAIDRDASSAAAEYGAQFRTDIEGFISREAVEACVATGVRERAPLSSQRYTAFVDPSGGSADSFTLAIGHMENAVAVLDALREVRPPFSPEGVVADYAKLLKAYGVTKVQGDRYAGEWPREQFRKHGIDYEPSARPKSDLYRDVLPALNSKKADLLDHDRLVAQFASLERRTSRGGRDSIDHPPNGHDDVANAVAGCLVGLVGQTAPTVAMFLSARHRSGSGDGR</sequence>
<dbReference type="Proteomes" id="UP001163223">
    <property type="component" value="Chromosome"/>
</dbReference>
<accession>A0ACD4NXJ1</accession>
<evidence type="ECO:0000313" key="1">
    <source>
        <dbReference type="EMBL" id="WAJ31159.1"/>
    </source>
</evidence>
<keyword evidence="2" id="KW-1185">Reference proteome</keyword>
<name>A0ACD4NXJ1_9HYPH</name>
<gene>
    <name evidence="1" type="ORF">OXU80_13550</name>
</gene>
<evidence type="ECO:0000313" key="2">
    <source>
        <dbReference type="Proteomes" id="UP001163223"/>
    </source>
</evidence>
<proteinExistence type="predicted"/>
<organism evidence="1 2">
    <name type="scientific">Antarcticirhabdus aurantiaca</name>
    <dbReference type="NCBI Taxonomy" id="2606717"/>
    <lineage>
        <taxon>Bacteria</taxon>
        <taxon>Pseudomonadati</taxon>
        <taxon>Pseudomonadota</taxon>
        <taxon>Alphaproteobacteria</taxon>
        <taxon>Hyphomicrobiales</taxon>
        <taxon>Aurantimonadaceae</taxon>
        <taxon>Antarcticirhabdus</taxon>
    </lineage>
</organism>
<reference evidence="1" key="1">
    <citation type="submission" date="2022-11" db="EMBL/GenBank/DDBJ databases">
        <title>beta-Carotene-producing bacterium, Jeongeuplla avenae sp. nov., alleviates the salt stress of Arabidopsis seedlings.</title>
        <authorList>
            <person name="Jiang L."/>
            <person name="Lee J."/>
        </authorList>
    </citation>
    <scope>NUCLEOTIDE SEQUENCE</scope>
    <source>
        <strain evidence="1">DY_R2A_6</strain>
    </source>
</reference>